<organism evidence="2 3">
    <name type="scientific">Lachnellula hyalina</name>
    <dbReference type="NCBI Taxonomy" id="1316788"/>
    <lineage>
        <taxon>Eukaryota</taxon>
        <taxon>Fungi</taxon>
        <taxon>Dikarya</taxon>
        <taxon>Ascomycota</taxon>
        <taxon>Pezizomycotina</taxon>
        <taxon>Leotiomycetes</taxon>
        <taxon>Helotiales</taxon>
        <taxon>Lachnaceae</taxon>
        <taxon>Lachnellula</taxon>
    </lineage>
</organism>
<accession>A0A8H8TZ22</accession>
<reference evidence="2 3" key="1">
    <citation type="submission" date="2018-05" db="EMBL/GenBank/DDBJ databases">
        <title>Genome sequencing and assembly of the regulated plant pathogen Lachnellula willkommii and related sister species for the development of diagnostic species identification markers.</title>
        <authorList>
            <person name="Giroux E."/>
            <person name="Bilodeau G."/>
        </authorList>
    </citation>
    <scope>NUCLEOTIDE SEQUENCE [LARGE SCALE GENOMIC DNA]</scope>
    <source>
        <strain evidence="2 3">CBS 185.66</strain>
    </source>
</reference>
<sequence length="372" mass="42464">MAAIYQNAYVTLAATGSSVSDDGFVSNIETGNTEHQFIGISPDGTKYPVYARPKLRHSFTVDDKSPLLKRGWVYQERLLSPRILHFGSQELWWECNKTCECECGHYWGEYMDMPKEFHHSVLASPNLDRLPQRWRCVVEEYSQLNLTRKSDRLPALSGIAKQFHRIRPCRYLFGLWEDTLVEDLCWTTYHPSIYQSTDKRGPSWSWVSVDGAVGYPGNDQLCILPVHFQGDKYCRALNAQWTSTGLDTIGKIGSGALLISAWIVHAILLPIQYDFAHAAHPKSVLSRQYNIRASNVIASSFMEDHLLSESDKVDRTIFCILDEEDYAIALKCIDSANNAFERIGFATWTNRESVSQEREWHSEGQQQLITLV</sequence>
<feature type="domain" description="Heterokaryon incompatibility" evidence="1">
    <location>
        <begin position="1"/>
        <end position="76"/>
    </location>
</feature>
<name>A0A8H8TZ22_9HELO</name>
<dbReference type="Proteomes" id="UP000431533">
    <property type="component" value="Unassembled WGS sequence"/>
</dbReference>
<evidence type="ECO:0000313" key="2">
    <source>
        <dbReference type="EMBL" id="TVY24506.1"/>
    </source>
</evidence>
<dbReference type="PANTHER" id="PTHR33112:SF13">
    <property type="entry name" value="HETEROKARYON INCOMPATIBILITY DOMAIN-CONTAINING PROTEIN"/>
    <property type="match status" value="1"/>
</dbReference>
<evidence type="ECO:0000313" key="3">
    <source>
        <dbReference type="Proteomes" id="UP000431533"/>
    </source>
</evidence>
<gene>
    <name evidence="2" type="ORF">LHYA1_G007062</name>
</gene>
<dbReference type="AlphaFoldDB" id="A0A8H8TZ22"/>
<comment type="caution">
    <text evidence="2">The sequence shown here is derived from an EMBL/GenBank/DDBJ whole genome shotgun (WGS) entry which is preliminary data.</text>
</comment>
<dbReference type="GeneID" id="41987260"/>
<dbReference type="EMBL" id="QGMH01000128">
    <property type="protein sequence ID" value="TVY24506.1"/>
    <property type="molecule type" value="Genomic_DNA"/>
</dbReference>
<dbReference type="OrthoDB" id="5125733at2759"/>
<protein>
    <recommendedName>
        <fullName evidence="1">Heterokaryon incompatibility domain-containing protein</fullName>
    </recommendedName>
</protein>
<proteinExistence type="predicted"/>
<dbReference type="RefSeq" id="XP_031003294.1">
    <property type="nucleotide sequence ID" value="XM_031151994.1"/>
</dbReference>
<dbReference type="Pfam" id="PF06985">
    <property type="entry name" value="HET"/>
    <property type="match status" value="1"/>
</dbReference>
<evidence type="ECO:0000259" key="1">
    <source>
        <dbReference type="Pfam" id="PF06985"/>
    </source>
</evidence>
<dbReference type="InterPro" id="IPR010730">
    <property type="entry name" value="HET"/>
</dbReference>
<keyword evidence="3" id="KW-1185">Reference proteome</keyword>
<dbReference type="PANTHER" id="PTHR33112">
    <property type="entry name" value="DOMAIN PROTEIN, PUTATIVE-RELATED"/>
    <property type="match status" value="1"/>
</dbReference>